<dbReference type="RefSeq" id="WP_039808808.1">
    <property type="nucleotide sequence ID" value="NZ_JAFBDK010000004.1"/>
</dbReference>
<dbReference type="EMBL" id="JBHUPG010000007">
    <property type="protein sequence ID" value="MFD2911098.1"/>
    <property type="molecule type" value="Genomic_DNA"/>
</dbReference>
<sequence length="28" mass="3313">MRFYSIKLPRMLGGMVRGVLSLFRRRTA</sequence>
<accession>A0ABW5ZE40</accession>
<organism evidence="1 2">
    <name type="scientific">Jeotgalibacillus terrae</name>
    <dbReference type="NCBI Taxonomy" id="587735"/>
    <lineage>
        <taxon>Bacteria</taxon>
        <taxon>Bacillati</taxon>
        <taxon>Bacillota</taxon>
        <taxon>Bacilli</taxon>
        <taxon>Bacillales</taxon>
        <taxon>Caryophanaceae</taxon>
        <taxon>Jeotgalibacillus</taxon>
    </lineage>
</organism>
<dbReference type="Pfam" id="PF08183">
    <property type="entry name" value="SpoV"/>
    <property type="match status" value="1"/>
</dbReference>
<comment type="caution">
    <text evidence="1">The sequence shown here is derived from an EMBL/GenBank/DDBJ whole genome shotgun (WGS) entry which is preliminary data.</text>
</comment>
<keyword evidence="2" id="KW-1185">Reference proteome</keyword>
<name>A0ABW5ZE40_9BACL</name>
<dbReference type="Proteomes" id="UP001597561">
    <property type="component" value="Unassembled WGS sequence"/>
</dbReference>
<reference evidence="2" key="1">
    <citation type="journal article" date="2019" name="Int. J. Syst. Evol. Microbiol.">
        <title>The Global Catalogue of Microorganisms (GCM) 10K type strain sequencing project: providing services to taxonomists for standard genome sequencing and annotation.</title>
        <authorList>
            <consortium name="The Broad Institute Genomics Platform"/>
            <consortium name="The Broad Institute Genome Sequencing Center for Infectious Disease"/>
            <person name="Wu L."/>
            <person name="Ma J."/>
        </authorList>
    </citation>
    <scope>NUCLEOTIDE SEQUENCE [LARGE SCALE GENOMIC DNA]</scope>
    <source>
        <strain evidence="2">KCTC 13528</strain>
    </source>
</reference>
<dbReference type="NCBIfam" id="NF033436">
    <property type="entry name" value="SpoVM_broad"/>
    <property type="match status" value="1"/>
</dbReference>
<dbReference type="InterPro" id="IPR012609">
    <property type="entry name" value="Spore_V_M"/>
</dbReference>
<evidence type="ECO:0000313" key="2">
    <source>
        <dbReference type="Proteomes" id="UP001597561"/>
    </source>
</evidence>
<gene>
    <name evidence="1" type="primary">spoVM</name>
    <name evidence="1" type="ORF">ACFS5P_04370</name>
</gene>
<protein>
    <submittedName>
        <fullName evidence="1">Stage V sporulation protein SpoVM</fullName>
    </submittedName>
</protein>
<proteinExistence type="predicted"/>
<evidence type="ECO:0000313" key="1">
    <source>
        <dbReference type="EMBL" id="MFD2911098.1"/>
    </source>
</evidence>